<accession>A0ABP1C900</accession>
<organism evidence="4 5">
    <name type="scientific">Candidatus Methylocalor cossyra</name>
    <dbReference type="NCBI Taxonomy" id="3108543"/>
    <lineage>
        <taxon>Bacteria</taxon>
        <taxon>Pseudomonadati</taxon>
        <taxon>Pseudomonadota</taxon>
        <taxon>Gammaproteobacteria</taxon>
        <taxon>Methylococcales</taxon>
        <taxon>Methylococcaceae</taxon>
        <taxon>Candidatus Methylocalor</taxon>
    </lineage>
</organism>
<dbReference type="Pfam" id="PF13023">
    <property type="entry name" value="HD_3"/>
    <property type="match status" value="1"/>
</dbReference>
<dbReference type="Proteomes" id="UP001497493">
    <property type="component" value="Chromosome"/>
</dbReference>
<dbReference type="EMBL" id="OZ026884">
    <property type="protein sequence ID" value="CAL1240687.1"/>
    <property type="molecule type" value="Genomic_DNA"/>
</dbReference>
<name>A0ABP1C900_9GAMM</name>
<gene>
    <name evidence="4" type="ORF">MECH1_V1_1911</name>
</gene>
<evidence type="ECO:0000313" key="4">
    <source>
        <dbReference type="EMBL" id="CAL1240687.1"/>
    </source>
</evidence>
<protein>
    <submittedName>
        <fullName evidence="4">Hydrolase of HD superfamily</fullName>
    </submittedName>
</protein>
<dbReference type="PANTHER" id="PTHR11845:SF13">
    <property type="entry name" value="5'-DEOXYNUCLEOTIDASE HDDC2"/>
    <property type="match status" value="1"/>
</dbReference>
<keyword evidence="5" id="KW-1185">Reference proteome</keyword>
<evidence type="ECO:0000256" key="2">
    <source>
        <dbReference type="ARBA" id="ARBA00022801"/>
    </source>
</evidence>
<sequence>MFLKAMDRLKQQIAFIVELDRLKTVLRQSWLTDGGRRENSAEHSWHIALMGLVLAEYANAPVNLPRVIAMLLVHDVVEIDAGDVLVYDEAGNLDKAERERRAAARIYGLLPPDQARELCALWEEFEAQRTDEAKFAAALDRLMPLLHNFLTEGRTWRQHGITADRVLARNAAIGEGSTALWRYARELIEEAVERGYLPPAP</sequence>
<dbReference type="InterPro" id="IPR006674">
    <property type="entry name" value="HD_domain"/>
</dbReference>
<evidence type="ECO:0000259" key="3">
    <source>
        <dbReference type="Pfam" id="PF13023"/>
    </source>
</evidence>
<keyword evidence="2 4" id="KW-0378">Hydrolase</keyword>
<dbReference type="SUPFAM" id="SSF109604">
    <property type="entry name" value="HD-domain/PDEase-like"/>
    <property type="match status" value="1"/>
</dbReference>
<dbReference type="Gene3D" id="1.10.3210.10">
    <property type="entry name" value="Hypothetical protein af1432"/>
    <property type="match status" value="1"/>
</dbReference>
<evidence type="ECO:0000313" key="5">
    <source>
        <dbReference type="Proteomes" id="UP001497493"/>
    </source>
</evidence>
<proteinExistence type="predicted"/>
<evidence type="ECO:0000256" key="1">
    <source>
        <dbReference type="ARBA" id="ARBA00022723"/>
    </source>
</evidence>
<dbReference type="GO" id="GO:0016787">
    <property type="term" value="F:hydrolase activity"/>
    <property type="evidence" value="ECO:0007669"/>
    <property type="project" value="UniProtKB-KW"/>
</dbReference>
<feature type="domain" description="HD" evidence="3">
    <location>
        <begin position="19"/>
        <end position="181"/>
    </location>
</feature>
<dbReference type="InterPro" id="IPR039356">
    <property type="entry name" value="YfbR/HDDC2"/>
</dbReference>
<keyword evidence="1" id="KW-0479">Metal-binding</keyword>
<dbReference type="PANTHER" id="PTHR11845">
    <property type="entry name" value="5'-DEOXYNUCLEOTIDASE HDDC2"/>
    <property type="match status" value="1"/>
</dbReference>
<reference evidence="4 5" key="1">
    <citation type="submission" date="2024-04" db="EMBL/GenBank/DDBJ databases">
        <authorList>
            <person name="Cremers G."/>
        </authorList>
    </citation>
    <scope>NUCLEOTIDE SEQUENCE [LARGE SCALE GENOMIC DNA]</scope>
    <source>
        <strain evidence="4">MeCH1-AG</strain>
    </source>
</reference>